<dbReference type="Proteomes" id="UP000005561">
    <property type="component" value="Unassembled WGS sequence"/>
</dbReference>
<accession>C6LAZ0</accession>
<keyword evidence="2" id="KW-1185">Reference proteome</keyword>
<gene>
    <name evidence="1" type="ORF">BRYFOR_05785</name>
</gene>
<reference evidence="1" key="1">
    <citation type="submission" date="2009-07" db="EMBL/GenBank/DDBJ databases">
        <authorList>
            <person name="Weinstock G."/>
            <person name="Sodergren E."/>
            <person name="Clifton S."/>
            <person name="Fulton L."/>
            <person name="Fulton B."/>
            <person name="Courtney L."/>
            <person name="Fronick C."/>
            <person name="Harrison M."/>
            <person name="Strong C."/>
            <person name="Farmer C."/>
            <person name="Delahaunty K."/>
            <person name="Markovic C."/>
            <person name="Hall O."/>
            <person name="Minx P."/>
            <person name="Tomlinson C."/>
            <person name="Mitreva M."/>
            <person name="Nelson J."/>
            <person name="Hou S."/>
            <person name="Wollam A."/>
            <person name="Pepin K.H."/>
            <person name="Johnson M."/>
            <person name="Bhonagiri V."/>
            <person name="Nash W.E."/>
            <person name="Warren W."/>
            <person name="Chinwalla A."/>
            <person name="Mardis E.R."/>
            <person name="Wilson R.K."/>
        </authorList>
    </citation>
    <scope>NUCLEOTIDE SEQUENCE [LARGE SCALE GENOMIC DNA]</scope>
    <source>
        <strain evidence="1">DSM 14469</strain>
    </source>
</reference>
<sequence length="59" mass="6471">MQLRIGKPVIKSDGYFKSSFWLCRMTGERGACPVRAKAGYLIVSSEDTSEEKSEKNAGG</sequence>
<organism evidence="1 2">
    <name type="scientific">Marvinbryantia formatexigens DSM 14469</name>
    <dbReference type="NCBI Taxonomy" id="478749"/>
    <lineage>
        <taxon>Bacteria</taxon>
        <taxon>Bacillati</taxon>
        <taxon>Bacillota</taxon>
        <taxon>Clostridia</taxon>
        <taxon>Lachnospirales</taxon>
        <taxon>Lachnospiraceae</taxon>
        <taxon>Marvinbryantia</taxon>
    </lineage>
</organism>
<dbReference type="EMBL" id="ACCL02000003">
    <property type="protein sequence ID" value="EET62121.1"/>
    <property type="molecule type" value="Genomic_DNA"/>
</dbReference>
<evidence type="ECO:0000313" key="2">
    <source>
        <dbReference type="Proteomes" id="UP000005561"/>
    </source>
</evidence>
<dbReference type="AlphaFoldDB" id="C6LAZ0"/>
<proteinExistence type="predicted"/>
<protein>
    <submittedName>
        <fullName evidence="1">Uncharacterized protein</fullName>
    </submittedName>
</protein>
<evidence type="ECO:0000313" key="1">
    <source>
        <dbReference type="EMBL" id="EET62121.1"/>
    </source>
</evidence>
<comment type="caution">
    <text evidence="1">The sequence shown here is derived from an EMBL/GenBank/DDBJ whole genome shotgun (WGS) entry which is preliminary data.</text>
</comment>
<name>C6LAZ0_9FIRM</name>